<name>A0A0E0EF51_9ORYZ</name>
<evidence type="ECO:0000256" key="1">
    <source>
        <dbReference type="SAM" id="MobiDB-lite"/>
    </source>
</evidence>
<keyword evidence="3" id="KW-1185">Reference proteome</keyword>
<dbReference type="Gramene" id="OMERI07G20410.1">
    <property type="protein sequence ID" value="OMERI07G20410.1"/>
    <property type="gene ID" value="OMERI07G20410"/>
</dbReference>
<protein>
    <submittedName>
        <fullName evidence="2">Uncharacterized protein</fullName>
    </submittedName>
</protein>
<feature type="compositionally biased region" description="Pro residues" evidence="1">
    <location>
        <begin position="18"/>
        <end position="32"/>
    </location>
</feature>
<evidence type="ECO:0000313" key="2">
    <source>
        <dbReference type="EnsemblPlants" id="OMERI07G20410.1"/>
    </source>
</evidence>
<dbReference type="AlphaFoldDB" id="A0A0E0EF51"/>
<reference evidence="2" key="1">
    <citation type="submission" date="2015-04" db="UniProtKB">
        <authorList>
            <consortium name="EnsemblPlants"/>
        </authorList>
    </citation>
    <scope>IDENTIFICATION</scope>
</reference>
<evidence type="ECO:0000313" key="3">
    <source>
        <dbReference type="Proteomes" id="UP000008021"/>
    </source>
</evidence>
<reference evidence="2" key="2">
    <citation type="submission" date="2018-05" db="EMBL/GenBank/DDBJ databases">
        <title>OmerRS3 (Oryza meridionalis Reference Sequence Version 3).</title>
        <authorList>
            <person name="Zhang J."/>
            <person name="Kudrna D."/>
            <person name="Lee S."/>
            <person name="Talag J."/>
            <person name="Welchert J."/>
            <person name="Wing R.A."/>
        </authorList>
    </citation>
    <scope>NUCLEOTIDE SEQUENCE [LARGE SCALE GENOMIC DNA]</scope>
    <source>
        <strain evidence="2">cv. OR44</strain>
    </source>
</reference>
<sequence>MDKGFFVPSRREGRAKEPNPPVPLPPRRPNMPPFEEVEKVEYPVPEDLLSEPAAIVEIYHKIAVEYDAVATYRKSIYECRRKHIKDAVSFNKYTAYTKQKIDEHRQSAKLLRDEIEELGGKGFDEPKCFKDSI</sequence>
<feature type="compositionally biased region" description="Basic and acidic residues" evidence="1">
    <location>
        <begin position="1"/>
        <end position="17"/>
    </location>
</feature>
<accession>A0A0E0EF51</accession>
<feature type="region of interest" description="Disordered" evidence="1">
    <location>
        <begin position="1"/>
        <end position="33"/>
    </location>
</feature>
<dbReference type="Proteomes" id="UP000008021">
    <property type="component" value="Chromosome 7"/>
</dbReference>
<dbReference type="HOGENOM" id="CLU_1910011_0_0_1"/>
<dbReference type="EnsemblPlants" id="OMERI07G20410.1">
    <property type="protein sequence ID" value="OMERI07G20410.1"/>
    <property type="gene ID" value="OMERI07G20410"/>
</dbReference>
<organism evidence="2">
    <name type="scientific">Oryza meridionalis</name>
    <dbReference type="NCBI Taxonomy" id="40149"/>
    <lineage>
        <taxon>Eukaryota</taxon>
        <taxon>Viridiplantae</taxon>
        <taxon>Streptophyta</taxon>
        <taxon>Embryophyta</taxon>
        <taxon>Tracheophyta</taxon>
        <taxon>Spermatophyta</taxon>
        <taxon>Magnoliopsida</taxon>
        <taxon>Liliopsida</taxon>
        <taxon>Poales</taxon>
        <taxon>Poaceae</taxon>
        <taxon>BOP clade</taxon>
        <taxon>Oryzoideae</taxon>
        <taxon>Oryzeae</taxon>
        <taxon>Oryzinae</taxon>
        <taxon>Oryza</taxon>
    </lineage>
</organism>
<proteinExistence type="predicted"/>